<dbReference type="AlphaFoldDB" id="A0A242N5K8"/>
<keyword evidence="5" id="KW-0560">Oxidoreductase</keyword>
<organism evidence="7 8">
    <name type="scientific">Caballeronia sordidicola</name>
    <name type="common">Burkholderia sordidicola</name>
    <dbReference type="NCBI Taxonomy" id="196367"/>
    <lineage>
        <taxon>Bacteria</taxon>
        <taxon>Pseudomonadati</taxon>
        <taxon>Pseudomonadota</taxon>
        <taxon>Betaproteobacteria</taxon>
        <taxon>Burkholderiales</taxon>
        <taxon>Burkholderiaceae</taxon>
        <taxon>Caballeronia</taxon>
    </lineage>
</organism>
<evidence type="ECO:0000256" key="1">
    <source>
        <dbReference type="ARBA" id="ARBA00001947"/>
    </source>
</evidence>
<keyword evidence="3" id="KW-0479">Metal-binding</keyword>
<comment type="similarity">
    <text evidence="2">Belongs to the zinc-containing alcohol dehydrogenase family.</text>
</comment>
<dbReference type="Proteomes" id="UP000195221">
    <property type="component" value="Unassembled WGS sequence"/>
</dbReference>
<evidence type="ECO:0000313" key="8">
    <source>
        <dbReference type="Proteomes" id="UP000195221"/>
    </source>
</evidence>
<comment type="cofactor">
    <cofactor evidence="1">
        <name>Zn(2+)</name>
        <dbReference type="ChEBI" id="CHEBI:29105"/>
    </cofactor>
</comment>
<dbReference type="InterPro" id="IPR013154">
    <property type="entry name" value="ADH-like_N"/>
</dbReference>
<dbReference type="SUPFAM" id="SSF50129">
    <property type="entry name" value="GroES-like"/>
    <property type="match status" value="1"/>
</dbReference>
<sequence>MKIKAAVLQAMGATPPYAVSRPLRIEEIDLARPGADEVLIKIAAAGLCHSDLSVINGDRPRPMPMALGHEASGVAEELGAGVTDLQVGDHVVVQLVAGFSSESNLSASPAQTGFLSFGREIG</sequence>
<dbReference type="PANTHER" id="PTHR43350:SF19">
    <property type="entry name" value="D-GULOSIDE 3-DEHYDROGENASE"/>
    <property type="match status" value="1"/>
</dbReference>
<gene>
    <name evidence="7" type="ORF">PAMC26577_04555</name>
</gene>
<evidence type="ECO:0000256" key="5">
    <source>
        <dbReference type="ARBA" id="ARBA00023002"/>
    </source>
</evidence>
<dbReference type="EMBL" id="NBTZ01000023">
    <property type="protein sequence ID" value="OTP78436.1"/>
    <property type="molecule type" value="Genomic_DNA"/>
</dbReference>
<keyword evidence="4" id="KW-0862">Zinc</keyword>
<dbReference type="GO" id="GO:0008270">
    <property type="term" value="F:zinc ion binding"/>
    <property type="evidence" value="ECO:0007669"/>
    <property type="project" value="InterPro"/>
</dbReference>
<dbReference type="Pfam" id="PF08240">
    <property type="entry name" value="ADH_N"/>
    <property type="match status" value="1"/>
</dbReference>
<evidence type="ECO:0000259" key="6">
    <source>
        <dbReference type="Pfam" id="PF08240"/>
    </source>
</evidence>
<comment type="caution">
    <text evidence="7">The sequence shown here is derived from an EMBL/GenBank/DDBJ whole genome shotgun (WGS) entry which is preliminary data.</text>
</comment>
<reference evidence="7 8" key="1">
    <citation type="submission" date="2017-03" db="EMBL/GenBank/DDBJ databases">
        <title>Genome analysis of strain PAMC 26577.</title>
        <authorList>
            <person name="Oh H.-M."/>
            <person name="Yang J.-A."/>
        </authorList>
    </citation>
    <scope>NUCLEOTIDE SEQUENCE [LARGE SCALE GENOMIC DNA]</scope>
    <source>
        <strain evidence="7 8">PAMC 26577</strain>
    </source>
</reference>
<proteinExistence type="inferred from homology"/>
<dbReference type="Gene3D" id="3.90.180.10">
    <property type="entry name" value="Medium-chain alcohol dehydrogenases, catalytic domain"/>
    <property type="match status" value="1"/>
</dbReference>
<evidence type="ECO:0000256" key="2">
    <source>
        <dbReference type="ARBA" id="ARBA00008072"/>
    </source>
</evidence>
<dbReference type="PANTHER" id="PTHR43350">
    <property type="entry name" value="NAD-DEPENDENT ALCOHOL DEHYDROGENASE"/>
    <property type="match status" value="1"/>
</dbReference>
<evidence type="ECO:0000313" key="7">
    <source>
        <dbReference type="EMBL" id="OTP78436.1"/>
    </source>
</evidence>
<dbReference type="PROSITE" id="PS00059">
    <property type="entry name" value="ADH_ZINC"/>
    <property type="match status" value="1"/>
</dbReference>
<dbReference type="GO" id="GO:0016491">
    <property type="term" value="F:oxidoreductase activity"/>
    <property type="evidence" value="ECO:0007669"/>
    <property type="project" value="UniProtKB-KW"/>
</dbReference>
<name>A0A242N5K8_CABSO</name>
<evidence type="ECO:0000256" key="3">
    <source>
        <dbReference type="ARBA" id="ARBA00022723"/>
    </source>
</evidence>
<dbReference type="InterPro" id="IPR011032">
    <property type="entry name" value="GroES-like_sf"/>
</dbReference>
<feature type="domain" description="Alcohol dehydrogenase-like N-terminal" evidence="6">
    <location>
        <begin position="34"/>
        <end position="98"/>
    </location>
</feature>
<protein>
    <submittedName>
        <fullName evidence="7">Alcohol dehydrogenase</fullName>
    </submittedName>
</protein>
<accession>A0A242N5K8</accession>
<dbReference type="InterPro" id="IPR002328">
    <property type="entry name" value="ADH_Zn_CS"/>
</dbReference>
<evidence type="ECO:0000256" key="4">
    <source>
        <dbReference type="ARBA" id="ARBA00022833"/>
    </source>
</evidence>